<accession>A0A1M4UPR5</accession>
<dbReference type="AlphaFoldDB" id="A0A1M4UPR5"/>
<evidence type="ECO:0000313" key="2">
    <source>
        <dbReference type="EMBL" id="SHE58655.1"/>
    </source>
</evidence>
<evidence type="ECO:0000259" key="1">
    <source>
        <dbReference type="Pfam" id="PF13349"/>
    </source>
</evidence>
<name>A0A1M4UPR5_STRHI</name>
<dbReference type="EMBL" id="FQVN01000001">
    <property type="protein sequence ID" value="SHE58655.1"/>
    <property type="molecule type" value="Genomic_DNA"/>
</dbReference>
<dbReference type="STRING" id="2017.SAMN05444320_101503"/>
<protein>
    <submittedName>
        <fullName evidence="2">Putative adhesin</fullName>
    </submittedName>
</protein>
<dbReference type="InterPro" id="IPR025164">
    <property type="entry name" value="Toastrack_DUF4097"/>
</dbReference>
<dbReference type="RefSeq" id="WP_159447677.1">
    <property type="nucleotide sequence ID" value="NZ_FQVN01000001.1"/>
</dbReference>
<keyword evidence="3" id="KW-1185">Reference proteome</keyword>
<organism evidence="2 3">
    <name type="scientific">Streptoalloteichus hindustanus</name>
    <dbReference type="NCBI Taxonomy" id="2017"/>
    <lineage>
        <taxon>Bacteria</taxon>
        <taxon>Bacillati</taxon>
        <taxon>Actinomycetota</taxon>
        <taxon>Actinomycetes</taxon>
        <taxon>Pseudonocardiales</taxon>
        <taxon>Pseudonocardiaceae</taxon>
        <taxon>Streptoalloteichus</taxon>
    </lineage>
</organism>
<dbReference type="OrthoDB" id="4331847at2"/>
<dbReference type="PROSITE" id="PS51257">
    <property type="entry name" value="PROKAR_LIPOPROTEIN"/>
    <property type="match status" value="1"/>
</dbReference>
<gene>
    <name evidence="2" type="ORF">SAMN05444320_101503</name>
</gene>
<dbReference type="Proteomes" id="UP000184501">
    <property type="component" value="Unassembled WGS sequence"/>
</dbReference>
<dbReference type="Pfam" id="PF13349">
    <property type="entry name" value="DUF4097"/>
    <property type="match status" value="1"/>
</dbReference>
<reference evidence="2 3" key="1">
    <citation type="submission" date="2016-11" db="EMBL/GenBank/DDBJ databases">
        <authorList>
            <person name="Jaros S."/>
            <person name="Januszkiewicz K."/>
            <person name="Wedrychowicz H."/>
        </authorList>
    </citation>
    <scope>NUCLEOTIDE SEQUENCE [LARGE SCALE GENOMIC DNA]</scope>
    <source>
        <strain evidence="2 3">DSM 44523</strain>
    </source>
</reference>
<proteinExistence type="predicted"/>
<feature type="domain" description="DUF4097" evidence="1">
    <location>
        <begin position="102"/>
        <end position="273"/>
    </location>
</feature>
<sequence length="276" mass="28971">MRRTALFVVAMATGASLLSSCGWERFSTFEDDAQVKERVRHVRIEDGSGDVRIRVAAGDASAVHRRITHRESKDRPGASHRVEGDTLVLTRRCGDFCTINYDITVPRDVDVTGGDGSGNIEATGVSAVNIVVSSGDVTARDVAGAVNVRTSSGSVRVQRASGSVRVRSGSGDVQLDDLPGAVDVDDDSGRVRGQGLRGDTVVRSGSGDVELTLTEPRSVRAHATSGSVTVRAPQGKYRVNATTNSGNRNVNVTEDPSSSVMLEATTTSGDVTITTG</sequence>
<evidence type="ECO:0000313" key="3">
    <source>
        <dbReference type="Proteomes" id="UP000184501"/>
    </source>
</evidence>